<evidence type="ECO:0000256" key="2">
    <source>
        <dbReference type="PROSITE-ProRule" id="PRU00723"/>
    </source>
</evidence>
<gene>
    <name evidence="5" type="ORF">EDB92DRAFT_1898196</name>
</gene>
<dbReference type="GO" id="GO:0101031">
    <property type="term" value="C:protein folding chaperone complex"/>
    <property type="evidence" value="ECO:0007669"/>
    <property type="project" value="TreeGrafter"/>
</dbReference>
<sequence>MAPKRYLPSKSGITSTSSKTSDKEELLNARALKRAERVKVRYEEAEKRKEVGNALFRKGNYRKAIGGYEVAIKTHGPSAAYLSNMAVAWLKLEAYDIAEHCAQRALVLDPTFMKARYRRGLARKGSFQLYAAMLDFEALLEQDPDSTEAKKALDETLTLMNERDEDDGSVAFDQEFPSLSEKEVELESASDSSDWNREGNGIPCRFYNHDGCMRGTGCRFSHAPDHKSVRDRLGRNVCMHFLLGDCKFGSSACVYSHDKTYLPSGRWWDDEGKVVLLKQISMVPTSKENSAFMPYMCGLADNRLAWTSAHGVEMEEVYGHWRDQAINGFCNAADDGLCATFRDAYNNSGRGRRGRGRGRGGMRRGGWHSRLDLDDFEESQEERMNNFGFTEDELQELICQGVKPWDDDAWDVLDEIYSL</sequence>
<keyword evidence="2" id="KW-0862">Zinc</keyword>
<accession>A0AAD4L8E9</accession>
<dbReference type="Gene3D" id="3.30.1370.210">
    <property type="match status" value="1"/>
</dbReference>
<feature type="zinc finger region" description="C3H1-type" evidence="2">
    <location>
        <begin position="198"/>
        <end position="225"/>
    </location>
</feature>
<feature type="zinc finger region" description="C3H1-type" evidence="2">
    <location>
        <begin position="232"/>
        <end position="260"/>
    </location>
</feature>
<feature type="domain" description="C3H1-type" evidence="4">
    <location>
        <begin position="198"/>
        <end position="225"/>
    </location>
</feature>
<dbReference type="GO" id="GO:0008270">
    <property type="term" value="F:zinc ion binding"/>
    <property type="evidence" value="ECO:0007669"/>
    <property type="project" value="UniProtKB-KW"/>
</dbReference>
<dbReference type="EMBL" id="JAKELL010000119">
    <property type="protein sequence ID" value="KAH8981245.1"/>
    <property type="molecule type" value="Genomic_DNA"/>
</dbReference>
<keyword evidence="2" id="KW-0863">Zinc-finger</keyword>
<dbReference type="InterPro" id="IPR019734">
    <property type="entry name" value="TPR_rpt"/>
</dbReference>
<dbReference type="PANTHER" id="PTHR46423">
    <property type="entry name" value="RNA POLYMERASE II-ASSOCIATED PROTEIN 3"/>
    <property type="match status" value="1"/>
</dbReference>
<dbReference type="InterPro" id="IPR011990">
    <property type="entry name" value="TPR-like_helical_dom_sf"/>
</dbReference>
<name>A0AAD4L8E9_9AGAM</name>
<reference evidence="5" key="1">
    <citation type="submission" date="2022-01" db="EMBL/GenBank/DDBJ databases">
        <title>Comparative genomics reveals a dynamic genome evolution in the ectomycorrhizal milk-cap (Lactarius) mushrooms.</title>
        <authorList>
            <consortium name="DOE Joint Genome Institute"/>
            <person name="Lebreton A."/>
            <person name="Tang N."/>
            <person name="Kuo A."/>
            <person name="LaButti K."/>
            <person name="Drula E."/>
            <person name="Barry K."/>
            <person name="Clum A."/>
            <person name="Lipzen A."/>
            <person name="Mousain D."/>
            <person name="Ng V."/>
            <person name="Wang R."/>
            <person name="Wang X."/>
            <person name="Dai Y."/>
            <person name="Henrissat B."/>
            <person name="Grigoriev I.V."/>
            <person name="Guerin-Laguette A."/>
            <person name="Yu F."/>
            <person name="Martin F.M."/>
        </authorList>
    </citation>
    <scope>NUCLEOTIDE SEQUENCE</scope>
    <source>
        <strain evidence="5">QP</strain>
    </source>
</reference>
<dbReference type="InterPro" id="IPR051966">
    <property type="entry name" value="RPAP3"/>
</dbReference>
<dbReference type="Proteomes" id="UP001201163">
    <property type="component" value="Unassembled WGS sequence"/>
</dbReference>
<dbReference type="Gene3D" id="1.25.40.10">
    <property type="entry name" value="Tetratricopeptide repeat domain"/>
    <property type="match status" value="1"/>
</dbReference>
<evidence type="ECO:0000259" key="4">
    <source>
        <dbReference type="PROSITE" id="PS50103"/>
    </source>
</evidence>
<proteinExistence type="predicted"/>
<keyword evidence="1" id="KW-0802">TPR repeat</keyword>
<dbReference type="SMART" id="SM00356">
    <property type="entry name" value="ZnF_C3H1"/>
    <property type="match status" value="2"/>
</dbReference>
<organism evidence="5 6">
    <name type="scientific">Lactarius akahatsu</name>
    <dbReference type="NCBI Taxonomy" id="416441"/>
    <lineage>
        <taxon>Eukaryota</taxon>
        <taxon>Fungi</taxon>
        <taxon>Dikarya</taxon>
        <taxon>Basidiomycota</taxon>
        <taxon>Agaricomycotina</taxon>
        <taxon>Agaricomycetes</taxon>
        <taxon>Russulales</taxon>
        <taxon>Russulaceae</taxon>
        <taxon>Lactarius</taxon>
    </lineage>
</organism>
<dbReference type="SMART" id="SM00028">
    <property type="entry name" value="TPR"/>
    <property type="match status" value="3"/>
</dbReference>
<evidence type="ECO:0000313" key="5">
    <source>
        <dbReference type="EMBL" id="KAH8981245.1"/>
    </source>
</evidence>
<feature type="domain" description="C3H1-type" evidence="4">
    <location>
        <begin position="232"/>
        <end position="260"/>
    </location>
</feature>
<comment type="caution">
    <text evidence="5">The sequence shown here is derived from an EMBL/GenBank/DDBJ whole genome shotgun (WGS) entry which is preliminary data.</text>
</comment>
<dbReference type="AlphaFoldDB" id="A0AAD4L8E9"/>
<keyword evidence="2" id="KW-0479">Metal-binding</keyword>
<protein>
    <recommendedName>
        <fullName evidence="4">C3H1-type domain-containing protein</fullName>
    </recommendedName>
</protein>
<dbReference type="PANTHER" id="PTHR46423:SF1">
    <property type="entry name" value="RNA POLYMERASE II-ASSOCIATED PROTEIN 3"/>
    <property type="match status" value="1"/>
</dbReference>
<dbReference type="InterPro" id="IPR000571">
    <property type="entry name" value="Znf_CCCH"/>
</dbReference>
<dbReference type="SUPFAM" id="SSF48452">
    <property type="entry name" value="TPR-like"/>
    <property type="match status" value="1"/>
</dbReference>
<evidence type="ECO:0000313" key="6">
    <source>
        <dbReference type="Proteomes" id="UP001201163"/>
    </source>
</evidence>
<feature type="compositionally biased region" description="Low complexity" evidence="3">
    <location>
        <begin position="9"/>
        <end position="19"/>
    </location>
</feature>
<evidence type="ECO:0000256" key="1">
    <source>
        <dbReference type="ARBA" id="ARBA00022803"/>
    </source>
</evidence>
<evidence type="ECO:0000256" key="3">
    <source>
        <dbReference type="SAM" id="MobiDB-lite"/>
    </source>
</evidence>
<dbReference type="PROSITE" id="PS50103">
    <property type="entry name" value="ZF_C3H1"/>
    <property type="match status" value="2"/>
</dbReference>
<keyword evidence="6" id="KW-1185">Reference proteome</keyword>
<feature type="region of interest" description="Disordered" evidence="3">
    <location>
        <begin position="1"/>
        <end position="26"/>
    </location>
</feature>